<dbReference type="AlphaFoldDB" id="C8X1W4"/>
<reference evidence="5" key="1">
    <citation type="submission" date="2009-09" db="EMBL/GenBank/DDBJ databases">
        <title>The complete chromosome of Desulfohalobium retbaense DSM 5692.</title>
        <authorList>
            <consortium name="US DOE Joint Genome Institute (JGI-PGF)"/>
            <person name="Lucas S."/>
            <person name="Copeland A."/>
            <person name="Lapidus A."/>
            <person name="Glavina del Rio T."/>
            <person name="Dalin E."/>
            <person name="Tice H."/>
            <person name="Bruce D."/>
            <person name="Goodwin L."/>
            <person name="Pitluck S."/>
            <person name="Kyrpides N."/>
            <person name="Mavromatis K."/>
            <person name="Ivanova N."/>
            <person name="Mikhailova N."/>
            <person name="Munk A.C."/>
            <person name="Brettin T."/>
            <person name="Detter J.C."/>
            <person name="Han C."/>
            <person name="Tapia R."/>
            <person name="Larimer F."/>
            <person name="Land M."/>
            <person name="Hauser L."/>
            <person name="Markowitz V."/>
            <person name="Cheng J.-F."/>
            <person name="Hugenholtz P."/>
            <person name="Woyke T."/>
            <person name="Wu D."/>
            <person name="Spring S."/>
            <person name="Klenk H.-P."/>
            <person name="Eisen J.A."/>
        </authorList>
    </citation>
    <scope>NUCLEOTIDE SEQUENCE [LARGE SCALE GENOMIC DNA]</scope>
    <source>
        <strain evidence="5">DSM 5692</strain>
    </source>
</reference>
<evidence type="ECO:0000256" key="2">
    <source>
        <dbReference type="SAM" id="SignalP"/>
    </source>
</evidence>
<dbReference type="Pfam" id="PF13435">
    <property type="entry name" value="Cytochrome_C554"/>
    <property type="match status" value="1"/>
</dbReference>
<dbReference type="HOGENOM" id="CLU_017567_0_0_7"/>
<dbReference type="InterPro" id="IPR036280">
    <property type="entry name" value="Multihaem_cyt_sf"/>
</dbReference>
<dbReference type="Gene3D" id="1.20.850.10">
    <property type="entry name" value="Hydroxylamine Oxidoreductase, Chain A, domain 2"/>
    <property type="match status" value="1"/>
</dbReference>
<dbReference type="SUPFAM" id="SSF48695">
    <property type="entry name" value="Multiheme cytochromes"/>
    <property type="match status" value="1"/>
</dbReference>
<dbReference type="RefSeq" id="WP_015751683.1">
    <property type="nucleotide sequence ID" value="NC_013223.1"/>
</dbReference>
<dbReference type="PANTHER" id="PTHR35038:SF8">
    <property type="entry name" value="C-TYPE POLYHEME CYTOCHROME OMCC"/>
    <property type="match status" value="1"/>
</dbReference>
<dbReference type="InterPro" id="IPR051829">
    <property type="entry name" value="Multiheme_Cytochr_ET"/>
</dbReference>
<dbReference type="InterPro" id="IPR023155">
    <property type="entry name" value="Cyt_c-552/4"/>
</dbReference>
<feature type="domain" description="Cytochrome c-552/4" evidence="3">
    <location>
        <begin position="119"/>
        <end position="195"/>
    </location>
</feature>
<dbReference type="Gene3D" id="1.10.780.10">
    <property type="entry name" value="Hydroxylamine Oxidoreductase, Chain A, domain 1"/>
    <property type="match status" value="1"/>
</dbReference>
<protein>
    <submittedName>
        <fullName evidence="4">Hydroxylamine oxidase</fullName>
    </submittedName>
</protein>
<sequence>MFCRLLSLLVAGAVLAAMPVWAESPPLSEATLSCLGCHEDLHPGMVEGWRASRHARITPGQAMQTTGLASKISSTDIPSGLQDTSVGCAECHTLRPDAHADTFDHFGYQVHVVVSPEDCATCHATERKQYGQNIMAHAYGNLVDNAVYADLRTSINGVLQPGEKQLSAKAPNNATKAESCLYCHGTKLRFDGLASKDTAYGPVMLPEIAGWPNQGSGRINLDGSKGSCAVCHTRHRFSMAEARKPYTCKECHVGPDVPAYKVYTASKHGTIYSAENNDWDFSAVPWEAGTDFRAPTCAACHISLVTKPGGTVVAERTHALSPRLPWRIFGLPYAHPQPKDPQTSKIKNAAGLPLPTNLDGSPASDFLISAEEQDKRKGNLQAVCLSCHTQSWVDGHWQRFENTIEVTNEATATGTGLLAQAWENDLAEGLPQNSSIFDEYIENVWSDIWLIHCNHIRFASAIGGGGDYGVFADGRYVLNRRLREMHDWVESRLPQQ</sequence>
<evidence type="ECO:0000313" key="4">
    <source>
        <dbReference type="EMBL" id="ACV68536.1"/>
    </source>
</evidence>
<dbReference type="PANTHER" id="PTHR35038">
    <property type="entry name" value="DISSIMILATORY SULFITE REDUCTASE SIRA"/>
    <property type="match status" value="1"/>
</dbReference>
<keyword evidence="1 2" id="KW-0732">Signal</keyword>
<name>C8X1W4_DESRD</name>
<evidence type="ECO:0000259" key="3">
    <source>
        <dbReference type="Pfam" id="PF13435"/>
    </source>
</evidence>
<gene>
    <name evidence="4" type="ordered locus">Dret_1248</name>
</gene>
<accession>C8X1W4</accession>
<keyword evidence="5" id="KW-1185">Reference proteome</keyword>
<proteinExistence type="predicted"/>
<evidence type="ECO:0000313" key="5">
    <source>
        <dbReference type="Proteomes" id="UP000001052"/>
    </source>
</evidence>
<feature type="chain" id="PRO_5002992744" evidence="2">
    <location>
        <begin position="23"/>
        <end position="496"/>
    </location>
</feature>
<dbReference type="STRING" id="485915.Dret_1248"/>
<organism evidence="4 5">
    <name type="scientific">Desulfohalobium retbaense (strain ATCC 49708 / DSM 5692 / JCM 16813 / HR100)</name>
    <dbReference type="NCBI Taxonomy" id="485915"/>
    <lineage>
        <taxon>Bacteria</taxon>
        <taxon>Pseudomonadati</taxon>
        <taxon>Thermodesulfobacteriota</taxon>
        <taxon>Desulfovibrionia</taxon>
        <taxon>Desulfovibrionales</taxon>
        <taxon>Desulfohalobiaceae</taxon>
        <taxon>Desulfohalobium</taxon>
    </lineage>
</organism>
<evidence type="ECO:0000256" key="1">
    <source>
        <dbReference type="ARBA" id="ARBA00022729"/>
    </source>
</evidence>
<dbReference type="KEGG" id="drt:Dret_1248"/>
<dbReference type="eggNOG" id="COG3303">
    <property type="taxonomic scope" value="Bacteria"/>
</dbReference>
<dbReference type="Pfam" id="PF13447">
    <property type="entry name" value="Multi-haem_cyto"/>
    <property type="match status" value="1"/>
</dbReference>
<dbReference type="Proteomes" id="UP000001052">
    <property type="component" value="Chromosome"/>
</dbReference>
<reference evidence="4 5" key="2">
    <citation type="journal article" date="2010" name="Stand. Genomic Sci.">
        <title>Complete genome sequence of Desulfohalobium retbaense type strain (HR(100)).</title>
        <authorList>
            <person name="Spring S."/>
            <person name="Nolan M."/>
            <person name="Lapidus A."/>
            <person name="Glavina Del Rio T."/>
            <person name="Copeland A."/>
            <person name="Tice H."/>
            <person name="Cheng J.F."/>
            <person name="Lucas S."/>
            <person name="Land M."/>
            <person name="Chen F."/>
            <person name="Bruce D."/>
            <person name="Goodwin L."/>
            <person name="Pitluck S."/>
            <person name="Ivanova N."/>
            <person name="Mavromatis K."/>
            <person name="Mikhailova N."/>
            <person name="Pati A."/>
            <person name="Chen A."/>
            <person name="Palaniappan K."/>
            <person name="Hauser L."/>
            <person name="Chang Y.J."/>
            <person name="Jeffries C.D."/>
            <person name="Munk C."/>
            <person name="Kiss H."/>
            <person name="Chain P."/>
            <person name="Han C."/>
            <person name="Brettin T."/>
            <person name="Detter J.C."/>
            <person name="Schuler E."/>
            <person name="Goker M."/>
            <person name="Rohde M."/>
            <person name="Bristow J."/>
            <person name="Eisen J.A."/>
            <person name="Markowitz V."/>
            <person name="Hugenholtz P."/>
            <person name="Kyrpides N.C."/>
            <person name="Klenk H.P."/>
        </authorList>
    </citation>
    <scope>NUCLEOTIDE SEQUENCE [LARGE SCALE GENOMIC DNA]</scope>
    <source>
        <strain evidence="4 5">DSM 5692</strain>
    </source>
</reference>
<feature type="signal peptide" evidence="2">
    <location>
        <begin position="1"/>
        <end position="22"/>
    </location>
</feature>
<dbReference type="EMBL" id="CP001734">
    <property type="protein sequence ID" value="ACV68536.1"/>
    <property type="molecule type" value="Genomic_DNA"/>
</dbReference>